<evidence type="ECO:0000313" key="3">
    <source>
        <dbReference type="Proteomes" id="UP001344632"/>
    </source>
</evidence>
<feature type="domain" description="Schlafen AlbA-2" evidence="1">
    <location>
        <begin position="19"/>
        <end position="151"/>
    </location>
</feature>
<proteinExistence type="predicted"/>
<keyword evidence="3" id="KW-1185">Reference proteome</keyword>
<dbReference type="RefSeq" id="WP_326091800.1">
    <property type="nucleotide sequence ID" value="NZ_JARLKZ010000034.1"/>
</dbReference>
<dbReference type="Proteomes" id="UP001344632">
    <property type="component" value="Unassembled WGS sequence"/>
</dbReference>
<accession>A0ABU6GZJ7</accession>
<dbReference type="EMBL" id="JARLKZ010000034">
    <property type="protein sequence ID" value="MEC0244165.1"/>
    <property type="molecule type" value="Genomic_DNA"/>
</dbReference>
<evidence type="ECO:0000259" key="1">
    <source>
        <dbReference type="Pfam" id="PF04326"/>
    </source>
</evidence>
<dbReference type="InterPro" id="IPR007421">
    <property type="entry name" value="Schlafen_AlbA_2_dom"/>
</dbReference>
<dbReference type="GO" id="GO:0005524">
    <property type="term" value="F:ATP binding"/>
    <property type="evidence" value="ECO:0007669"/>
    <property type="project" value="UniProtKB-KW"/>
</dbReference>
<sequence>MMMFELREEILMLIDSKREDDYWDFKVKYHSNSANLLHDIICMANNRVDRDAYIIFGVVDGTYEVVGVKEDENRRTQQQMIDLLKDKKFVSGIRPRVEVRNLMISGLEVDVLVIKNSTDTPYYLTEDYQDQGRKVRANHIYTRVGDTNTDINRSADINNVEYLWKKRFLLTRSPFEQVLKRLENKSEWKSDDGGYYNFYNPEFTITIGDEDDEYDSRRPEFYSYVLMNSSTMYQKLRIKYFGTQLYNDLIVILDGGRYSTPAPEWAFLKFGEHKVHADYALKYFTKGSASYKLNEFLYNEEDQEEAHARRRFFEVVLLFNDELEKETFLEYVHHHEDDFINKLNARDDYFSVDVDTVHYRDHIVERLKTGKVLNQMLLEFRSRWG</sequence>
<comment type="caution">
    <text evidence="2">The sequence shown here is derived from an EMBL/GenBank/DDBJ whole genome shotgun (WGS) entry which is preliminary data.</text>
</comment>
<name>A0ABU6GZJ7_9BACL</name>
<organism evidence="2 3">
    <name type="scientific">Paenibacillus dokdonensis</name>
    <dbReference type="NCBI Taxonomy" id="2567944"/>
    <lineage>
        <taxon>Bacteria</taxon>
        <taxon>Bacillati</taxon>
        <taxon>Bacillota</taxon>
        <taxon>Bacilli</taxon>
        <taxon>Bacillales</taxon>
        <taxon>Paenibacillaceae</taxon>
        <taxon>Paenibacillus</taxon>
    </lineage>
</organism>
<evidence type="ECO:0000313" key="2">
    <source>
        <dbReference type="EMBL" id="MEC0244165.1"/>
    </source>
</evidence>
<gene>
    <name evidence="2" type="ORF">P4H66_30590</name>
</gene>
<keyword evidence="2" id="KW-0067">ATP-binding</keyword>
<reference evidence="2 3" key="1">
    <citation type="submission" date="2023-03" db="EMBL/GenBank/DDBJ databases">
        <title>Bacillus Genome Sequencing.</title>
        <authorList>
            <person name="Dunlap C."/>
        </authorList>
    </citation>
    <scope>NUCLEOTIDE SEQUENCE [LARGE SCALE GENOMIC DNA]</scope>
    <source>
        <strain evidence="2 3">BD-525</strain>
    </source>
</reference>
<dbReference type="InterPro" id="IPR038461">
    <property type="entry name" value="Schlafen_AlbA_2_dom_sf"/>
</dbReference>
<dbReference type="Pfam" id="PF04326">
    <property type="entry name" value="SLFN_AlbA_2"/>
    <property type="match status" value="1"/>
</dbReference>
<dbReference type="Gene3D" id="3.30.950.30">
    <property type="entry name" value="Schlafen, AAA domain"/>
    <property type="match status" value="1"/>
</dbReference>
<keyword evidence="2" id="KW-0547">Nucleotide-binding</keyword>
<protein>
    <submittedName>
        <fullName evidence="2">ATP-binding protein</fullName>
    </submittedName>
</protein>